<dbReference type="EMBL" id="AFBI03000038">
    <property type="protein sequence ID" value="EJW03415.1"/>
    <property type="molecule type" value="Genomic_DNA"/>
</dbReference>
<dbReference type="InterPro" id="IPR003395">
    <property type="entry name" value="RecF/RecN/SMC_N"/>
</dbReference>
<dbReference type="SMART" id="SM00968">
    <property type="entry name" value="SMC_hinge"/>
    <property type="match status" value="1"/>
</dbReference>
<feature type="region of interest" description="Disordered" evidence="4">
    <location>
        <begin position="747"/>
        <end position="773"/>
    </location>
</feature>
<evidence type="ECO:0000256" key="1">
    <source>
        <dbReference type="ARBA" id="ARBA00004123"/>
    </source>
</evidence>
<gene>
    <name evidence="6" type="ORF">EDEG_02235</name>
</gene>
<dbReference type="GO" id="GO:0051276">
    <property type="term" value="P:chromosome organization"/>
    <property type="evidence" value="ECO:0007669"/>
    <property type="project" value="InterPro"/>
</dbReference>
<feature type="domain" description="SMC hinge" evidence="5">
    <location>
        <begin position="679"/>
        <end position="838"/>
    </location>
</feature>
<dbReference type="InterPro" id="IPR036277">
    <property type="entry name" value="SMC_hinge_sf"/>
</dbReference>
<dbReference type="InterPro" id="IPR027417">
    <property type="entry name" value="P-loop_NTPase"/>
</dbReference>
<dbReference type="SUPFAM" id="SSF52540">
    <property type="entry name" value="P-loop containing nucleoside triphosphate hydrolases"/>
    <property type="match status" value="2"/>
</dbReference>
<feature type="compositionally biased region" description="Basic and acidic residues" evidence="4">
    <location>
        <begin position="1396"/>
        <end position="1406"/>
    </location>
</feature>
<feature type="coiled-coil region" evidence="3">
    <location>
        <begin position="634"/>
        <end position="661"/>
    </location>
</feature>
<feature type="region of interest" description="Disordered" evidence="4">
    <location>
        <begin position="1393"/>
        <end position="1454"/>
    </location>
</feature>
<feature type="compositionally biased region" description="Basic and acidic residues" evidence="4">
    <location>
        <begin position="753"/>
        <end position="762"/>
    </location>
</feature>
<feature type="coiled-coil region" evidence="3">
    <location>
        <begin position="1510"/>
        <end position="1537"/>
    </location>
</feature>
<accession>J9DLE5</accession>
<dbReference type="VEuPathDB" id="MicrosporidiaDB:EDEG_02235"/>
<dbReference type="InterPro" id="IPR010935">
    <property type="entry name" value="SMC_hinge"/>
</dbReference>
<organism evidence="6 7">
    <name type="scientific">Edhazardia aedis (strain USNM 41457)</name>
    <name type="common">Microsporidian parasite</name>
    <dbReference type="NCBI Taxonomy" id="1003232"/>
    <lineage>
        <taxon>Eukaryota</taxon>
        <taxon>Fungi</taxon>
        <taxon>Fungi incertae sedis</taxon>
        <taxon>Microsporidia</taxon>
        <taxon>Edhazardia</taxon>
    </lineage>
</organism>
<feature type="coiled-coil region" evidence="3">
    <location>
        <begin position="1203"/>
        <end position="1247"/>
    </location>
</feature>
<keyword evidence="7" id="KW-1185">Reference proteome</keyword>
<dbReference type="GO" id="GO:0005634">
    <property type="term" value="C:nucleus"/>
    <property type="evidence" value="ECO:0007669"/>
    <property type="project" value="UniProtKB-SubCell"/>
</dbReference>
<evidence type="ECO:0000256" key="3">
    <source>
        <dbReference type="SAM" id="Coils"/>
    </source>
</evidence>
<dbReference type="GO" id="GO:0005694">
    <property type="term" value="C:chromosome"/>
    <property type="evidence" value="ECO:0007669"/>
    <property type="project" value="InterPro"/>
</dbReference>
<dbReference type="FunCoup" id="J9DLE5">
    <property type="interactions" value="172"/>
</dbReference>
<dbReference type="Pfam" id="PF02463">
    <property type="entry name" value="SMC_N"/>
    <property type="match status" value="2"/>
</dbReference>
<name>J9DLE5_EDHAE</name>
<evidence type="ECO:0000259" key="5">
    <source>
        <dbReference type="SMART" id="SM00968"/>
    </source>
</evidence>
<evidence type="ECO:0000256" key="4">
    <source>
        <dbReference type="SAM" id="MobiDB-lite"/>
    </source>
</evidence>
<reference evidence="6 7" key="1">
    <citation type="submission" date="2011-08" db="EMBL/GenBank/DDBJ databases">
        <authorList>
            <person name="Liu Z.J."/>
            <person name="Shi F.L."/>
            <person name="Lu J.Q."/>
            <person name="Li M."/>
            <person name="Wang Z.L."/>
        </authorList>
    </citation>
    <scope>NUCLEOTIDE SEQUENCE [LARGE SCALE GENOMIC DNA]</scope>
    <source>
        <strain evidence="6 7">USNM 41457</strain>
    </source>
</reference>
<feature type="compositionally biased region" description="Low complexity" evidence="4">
    <location>
        <begin position="763"/>
        <end position="773"/>
    </location>
</feature>
<sequence>MKLDTLTVHNFKSYKDTHVLRFDQFTCIVGPNGSGKSNILDSFLFCFGFSLAKLRYFNSEGFCYVEVCFRVGGSLIDDLKSFCLDFNLEFQVDNESSDKNKNEGGFVSEDINEKSKSEIENIEGIENNRDINEKNVKKISMLNNDTKQTINSFVFVRLRREMRNGKSAYYVNNTNVPKTQYLQLLKVLNIDITKLLVQQGEIETISLKKPLVMLEYLEKSIGTHILIPIIEELTLKTSNLEENFATKKAQYNFYKKEFNHCVTQICGVYSSLKANLDSFLFNLLLNVKFNSNLCFNLKKSNKNLQETCKKLGKLKDENSASKQEVSLRESDVSILKKKVAEKEAEILAVQSLVYEDEKGVFLVEERVKKVRVNVRNVEKILEERVFRNNEKENEICRVKSEIFSNESEIKEFQRKVCDLIKDLRNMGVKNVQQMVLPSIIEIDGEIKNKNNHVNLIKEDDEYNIQSKYSEMVKIGCDIQNLQKELLEISLIGINFVCKEVNTRKVEKDVGVTKQFSEILDSFPKNIPDESISTFIRNIKKFNKFDLDKNNIQESNIECSDVMNENNIDNSDDEESNMNDSNILDQSMLDSNHSIKTGLIDRELIQKIWENLNIPQIKKIYSAQTEYYRNSQNKLNSYIKVAAQLAAKLQEKEKEIQLKESITSNTHFHTKIHNALKNVPNYYGRIGTLCSTYKEYENACLSCAKSNLNNYLVKDEKTAEVCINKIRNIGRVGFVCLDRINVSMGNKFNKNKSRTGDKDDKNNDNSNNDLLDNSNNKYGKHLDFKSNEKSAIVDFISTDMTTCLLLDCIEYEKKYSKVFQFVFGSTILCKSIEDAKKIAFGKIRKKTVTLKGELIEKTGLMCGYFSAKVSSNIIQIKEKKLDDASISENDNVLNASLESNIDEIKQIEKNDVRQFFLDFIDNFGNLSTSDQIKDEVKKLDNEKDKFIDEINVCKNMISSIDRRLLRLQVITREIDTNNDIIISGCKDIIAMLNDAEAFTKNDVVKYLKTGDSKIKSTENLLKNHIQDDIETRNSCLSAFTTFTTSILTEYGHFKQNLMHLMVTKNHKIILNKLKKLINSSKCIFNTNDTIKETIQRVQNKIKQINEEKDKDEPLDVKQKKSELEILVDKVCLLDDRNKILRKRLENIKIDDVSGLKDELQKLTIEMNDLEGNTGFNCDINITNKDIDKKSPKANNTCVSENKRFNKLTKLKNELSKKREKLSELKEEYNTMKKDLKEMSSELQILKQKLGNDFKKEVELKEQINENKDRIRVYKNTMLDTNNTIDKYIEEIKNLISILSDIKEGLFGNLNDLQEDQSLSENFSDSEETNAKSNVSKSNKVSDIKNNISIDVLDKVISEASVSFDEILLIHEMNNQSTDQINNISALDSKIIQNDVNQENKTDSRSSEEEVTEEKDSTNNSISGENKNILDTKNKKKKNKKSKDNNSSEKETYNLEKNFSQKTKEILDKIEQTTQINQISATQSYNIKKHEKNTTQIDTSTIQEFSQKKLDFKTQSKEYKNYKKNLQSLLKQLHLQKEKRYNMFIHGLKKINSYLKTIYNEITKGGSAELEPVEYDPFQGIILSIRPPKKSWKKLDVLSGGEKTMASIALVMAVHQYKPSFFYLLDEIDAALDYRNTCIVAEFIKKCSLGVLKNSHSNFYIPEDHLNINQIINITQDNNTSTVNEAFGGAQFIIVSLRSGFIEQADTLVGVFKNVSSKTVTFDMVSLKEQIDKNIKV</sequence>
<dbReference type="Pfam" id="PF06470">
    <property type="entry name" value="SMC_hinge"/>
    <property type="match status" value="1"/>
</dbReference>
<dbReference type="OrthoDB" id="5575062at2759"/>
<dbReference type="GO" id="GO:0005524">
    <property type="term" value="F:ATP binding"/>
    <property type="evidence" value="ECO:0007669"/>
    <property type="project" value="InterPro"/>
</dbReference>
<feature type="compositionally biased region" description="Basic and acidic residues" evidence="4">
    <location>
        <begin position="1440"/>
        <end position="1452"/>
    </location>
</feature>
<comment type="caution">
    <text evidence="6">The sequence shown here is derived from an EMBL/GenBank/DDBJ whole genome shotgun (WGS) entry which is preliminary data.</text>
</comment>
<evidence type="ECO:0000313" key="7">
    <source>
        <dbReference type="Proteomes" id="UP000003163"/>
    </source>
</evidence>
<reference evidence="7" key="2">
    <citation type="submission" date="2015-07" db="EMBL/GenBank/DDBJ databases">
        <title>Contrasting host-pathogen interactions and genome evolution in two generalist and specialist microsporidian pathogens of mosquitoes.</title>
        <authorList>
            <consortium name="The Broad Institute Genomics Platform"/>
            <consortium name="The Broad Institute Genome Sequencing Center for Infectious Disease"/>
            <person name="Cuomo C.A."/>
            <person name="Sanscrainte N.D."/>
            <person name="Goldberg J.M."/>
            <person name="Heiman D."/>
            <person name="Young S."/>
            <person name="Zeng Q."/>
            <person name="Becnel J.J."/>
            <person name="Birren B.W."/>
        </authorList>
    </citation>
    <scope>NUCLEOTIDE SEQUENCE [LARGE SCALE GENOMIC DNA]</scope>
    <source>
        <strain evidence="7">USNM 41457</strain>
    </source>
</reference>
<evidence type="ECO:0000256" key="2">
    <source>
        <dbReference type="ARBA" id="ARBA00023054"/>
    </source>
</evidence>
<dbReference type="Proteomes" id="UP000003163">
    <property type="component" value="Unassembled WGS sequence"/>
</dbReference>
<dbReference type="STRING" id="1003232.J9DLE5"/>
<dbReference type="Gene3D" id="3.40.50.300">
    <property type="entry name" value="P-loop containing nucleotide triphosphate hydrolases"/>
    <property type="match status" value="2"/>
</dbReference>
<proteinExistence type="predicted"/>
<comment type="subcellular location">
    <subcellularLocation>
        <location evidence="1">Nucleus</location>
    </subcellularLocation>
</comment>
<dbReference type="HOGENOM" id="CLU_239849_0_0_1"/>
<keyword evidence="2 3" id="KW-0175">Coiled coil</keyword>
<dbReference type="PANTHER" id="PTHR18937">
    <property type="entry name" value="STRUCTURAL MAINTENANCE OF CHROMOSOMES SMC FAMILY MEMBER"/>
    <property type="match status" value="1"/>
</dbReference>
<dbReference type="InParanoid" id="J9DLE5"/>
<dbReference type="Gene3D" id="1.20.1060.20">
    <property type="match status" value="1"/>
</dbReference>
<dbReference type="SUPFAM" id="SSF75553">
    <property type="entry name" value="Smc hinge domain"/>
    <property type="match status" value="1"/>
</dbReference>
<dbReference type="Gene3D" id="3.30.70.1620">
    <property type="match status" value="1"/>
</dbReference>
<evidence type="ECO:0000313" key="6">
    <source>
        <dbReference type="EMBL" id="EJW03415.1"/>
    </source>
</evidence>
<protein>
    <recommendedName>
        <fullName evidence="5">SMC hinge domain-containing protein</fullName>
    </recommendedName>
</protein>